<gene>
    <name evidence="2" type="ORF">A2Z42_04875</name>
</gene>
<name>A0A1G1WGM0_9BACT</name>
<dbReference type="Proteomes" id="UP000176645">
    <property type="component" value="Unassembled WGS sequence"/>
</dbReference>
<dbReference type="Pfam" id="PF08445">
    <property type="entry name" value="FR47"/>
    <property type="match status" value="1"/>
</dbReference>
<dbReference type="PROSITE" id="PS51186">
    <property type="entry name" value="GNAT"/>
    <property type="match status" value="1"/>
</dbReference>
<dbReference type="InterPro" id="IPR016181">
    <property type="entry name" value="Acyl_CoA_acyltransferase"/>
</dbReference>
<dbReference type="InterPro" id="IPR013653">
    <property type="entry name" value="GCN5-like_dom"/>
</dbReference>
<dbReference type="InterPro" id="IPR000182">
    <property type="entry name" value="GNAT_dom"/>
</dbReference>
<comment type="caution">
    <text evidence="2">The sequence shown here is derived from an EMBL/GenBank/DDBJ whole genome shotgun (WGS) entry which is preliminary data.</text>
</comment>
<accession>A0A1G1WGM0</accession>
<feature type="domain" description="N-acetyltransferase" evidence="1">
    <location>
        <begin position="122"/>
        <end position="263"/>
    </location>
</feature>
<evidence type="ECO:0000259" key="1">
    <source>
        <dbReference type="PROSITE" id="PS51186"/>
    </source>
</evidence>
<reference evidence="2 3" key="1">
    <citation type="journal article" date="2016" name="Nat. Commun.">
        <title>Thousands of microbial genomes shed light on interconnected biogeochemical processes in an aquifer system.</title>
        <authorList>
            <person name="Anantharaman K."/>
            <person name="Brown C.T."/>
            <person name="Hug L.A."/>
            <person name="Sharon I."/>
            <person name="Castelle C.J."/>
            <person name="Probst A.J."/>
            <person name="Thomas B.C."/>
            <person name="Singh A."/>
            <person name="Wilkins M.J."/>
            <person name="Karaoz U."/>
            <person name="Brodie E.L."/>
            <person name="Williams K.H."/>
            <person name="Hubbard S.S."/>
            <person name="Banfield J.F."/>
        </authorList>
    </citation>
    <scope>NUCLEOTIDE SEQUENCE [LARGE SCALE GENOMIC DNA]</scope>
</reference>
<proteinExistence type="predicted"/>
<dbReference type="GO" id="GO:0016747">
    <property type="term" value="F:acyltransferase activity, transferring groups other than amino-acyl groups"/>
    <property type="evidence" value="ECO:0007669"/>
    <property type="project" value="InterPro"/>
</dbReference>
<evidence type="ECO:0000313" key="2">
    <source>
        <dbReference type="EMBL" id="OGY26580.1"/>
    </source>
</evidence>
<dbReference type="SUPFAM" id="SSF55729">
    <property type="entry name" value="Acyl-CoA N-acyltransferases (Nat)"/>
    <property type="match status" value="1"/>
</dbReference>
<sequence length="263" mass="29694">MELTRDLRVSIAANRSDWLRSWSCIVICFEEISICLNEHHPGYNSLFDLQYPDRETAASQISCWAEKIQQETGHRAAVWLDRYCEPEHLNLLLPDLGFRLASTSYTLAAKTEDVETRKPVNIPIWRIKTGGQKAWIDAYSHAFGQVEYKHDFARWAQAFDKQQHVELQFYLGFRRSAVLGGSFPGQPAVVGQIITAHGAGGIYSIGTVPKHRRKGFASEMVAFLATVAGQAELQHVYVVTSNPGFFEKLGFTVAFQTAIWEQI</sequence>
<dbReference type="AlphaFoldDB" id="A0A1G1WGM0"/>
<dbReference type="CDD" id="cd04301">
    <property type="entry name" value="NAT_SF"/>
    <property type="match status" value="1"/>
</dbReference>
<protein>
    <recommendedName>
        <fullName evidence="1">N-acetyltransferase domain-containing protein</fullName>
    </recommendedName>
</protein>
<dbReference type="EMBL" id="MHCU01000066">
    <property type="protein sequence ID" value="OGY26580.1"/>
    <property type="molecule type" value="Genomic_DNA"/>
</dbReference>
<evidence type="ECO:0000313" key="3">
    <source>
        <dbReference type="Proteomes" id="UP000176645"/>
    </source>
</evidence>
<organism evidence="2 3">
    <name type="scientific">Candidatus Woykebacteria bacterium RBG_19FT_COMBO_43_10</name>
    <dbReference type="NCBI Taxonomy" id="1802598"/>
    <lineage>
        <taxon>Bacteria</taxon>
        <taxon>Candidatus Woykeibacteriota</taxon>
    </lineage>
</organism>
<dbReference type="Gene3D" id="3.40.630.30">
    <property type="match status" value="1"/>
</dbReference>